<keyword evidence="2" id="KW-1185">Reference proteome</keyword>
<dbReference type="AlphaFoldDB" id="A0A2S4LUJ4"/>
<evidence type="ECO:0000313" key="1">
    <source>
        <dbReference type="EMBL" id="POR46108.1"/>
    </source>
</evidence>
<proteinExistence type="predicted"/>
<name>A0A2S4LUJ4_9HYPH</name>
<sequence>MSDSSIAIAQSLATSQAAATRQTIQTELVKQQADAEQAVADLLQQGAAQAKAALPPGQGQTVDITA</sequence>
<reference evidence="1 2" key="1">
    <citation type="submission" date="2018-01" db="EMBL/GenBank/DDBJ databases">
        <title>Genomic Encyclopedia of Type Strains, Phase III (KMG-III): the genomes of soil and plant-associated and newly described type strains.</title>
        <authorList>
            <person name="Whitman W."/>
        </authorList>
    </citation>
    <scope>NUCLEOTIDE SEQUENCE [LARGE SCALE GENOMIC DNA]</scope>
    <source>
        <strain evidence="1 2">1131</strain>
    </source>
</reference>
<organism evidence="1 2">
    <name type="scientific">Bosea psychrotolerans</name>
    <dbReference type="NCBI Taxonomy" id="1871628"/>
    <lineage>
        <taxon>Bacteria</taxon>
        <taxon>Pseudomonadati</taxon>
        <taxon>Pseudomonadota</taxon>
        <taxon>Alphaproteobacteria</taxon>
        <taxon>Hyphomicrobiales</taxon>
        <taxon>Boseaceae</taxon>
        <taxon>Bosea</taxon>
    </lineage>
</organism>
<accession>A0A2S4LUJ4</accession>
<comment type="caution">
    <text evidence="1">The sequence shown here is derived from an EMBL/GenBank/DDBJ whole genome shotgun (WGS) entry which is preliminary data.</text>
</comment>
<gene>
    <name evidence="1" type="ORF">CYD53_12721</name>
</gene>
<dbReference type="EMBL" id="PQFZ01000027">
    <property type="protein sequence ID" value="POR46108.1"/>
    <property type="molecule type" value="Genomic_DNA"/>
</dbReference>
<protein>
    <submittedName>
        <fullName evidence="1">Uncharacterized protein</fullName>
    </submittedName>
</protein>
<dbReference type="Proteomes" id="UP000236919">
    <property type="component" value="Unassembled WGS sequence"/>
</dbReference>
<dbReference type="RefSeq" id="WP_103721216.1">
    <property type="nucleotide sequence ID" value="NZ_PQFZ01000027.1"/>
</dbReference>
<evidence type="ECO:0000313" key="2">
    <source>
        <dbReference type="Proteomes" id="UP000236919"/>
    </source>
</evidence>